<evidence type="ECO:0008006" key="4">
    <source>
        <dbReference type="Google" id="ProtNLM"/>
    </source>
</evidence>
<dbReference type="Proteomes" id="UP000078459">
    <property type="component" value="Unassembled WGS sequence"/>
</dbReference>
<dbReference type="STRING" id="1826909.A5893_00180"/>
<proteinExistence type="predicted"/>
<feature type="signal peptide" evidence="1">
    <location>
        <begin position="1"/>
        <end position="30"/>
    </location>
</feature>
<protein>
    <recommendedName>
        <fullName evidence="4">Outer membrane protein beta-barrel domain-containing protein</fullName>
    </recommendedName>
</protein>
<organism evidence="2 3">
    <name type="scientific">Pedobacter psychrophilus</name>
    <dbReference type="NCBI Taxonomy" id="1826909"/>
    <lineage>
        <taxon>Bacteria</taxon>
        <taxon>Pseudomonadati</taxon>
        <taxon>Bacteroidota</taxon>
        <taxon>Sphingobacteriia</taxon>
        <taxon>Sphingobacteriales</taxon>
        <taxon>Sphingobacteriaceae</taxon>
        <taxon>Pedobacter</taxon>
    </lineage>
</organism>
<reference evidence="2 3" key="1">
    <citation type="submission" date="2016-04" db="EMBL/GenBank/DDBJ databases">
        <authorList>
            <person name="Evans L.H."/>
            <person name="Alamgir A."/>
            <person name="Owens N."/>
            <person name="Weber N.D."/>
            <person name="Virtaneva K."/>
            <person name="Barbian K."/>
            <person name="Babar A."/>
            <person name="Rosenke K."/>
        </authorList>
    </citation>
    <scope>NUCLEOTIDE SEQUENCE [LARGE SCALE GENOMIC DNA]</scope>
    <source>
        <strain evidence="2 3">CCM 8644</strain>
    </source>
</reference>
<evidence type="ECO:0000256" key="1">
    <source>
        <dbReference type="SAM" id="SignalP"/>
    </source>
</evidence>
<reference evidence="2 3" key="2">
    <citation type="submission" date="2016-06" db="EMBL/GenBank/DDBJ databases">
        <title>Pedobacter psychrophilus sp. nov., isolated from Antarctic fragmentary rock.</title>
        <authorList>
            <person name="Svec P."/>
        </authorList>
    </citation>
    <scope>NUCLEOTIDE SEQUENCE [LARGE SCALE GENOMIC DNA]</scope>
    <source>
        <strain evidence="2 3">CCM 8644</strain>
    </source>
</reference>
<name>A0A179DLI8_9SPHI</name>
<accession>A0A179DLI8</accession>
<evidence type="ECO:0000313" key="2">
    <source>
        <dbReference type="EMBL" id="OAQ41570.1"/>
    </source>
</evidence>
<evidence type="ECO:0000313" key="3">
    <source>
        <dbReference type="Proteomes" id="UP000078459"/>
    </source>
</evidence>
<comment type="caution">
    <text evidence="2">The sequence shown here is derived from an EMBL/GenBank/DDBJ whole genome shotgun (WGS) entry which is preliminary data.</text>
</comment>
<keyword evidence="3" id="KW-1185">Reference proteome</keyword>
<dbReference type="AlphaFoldDB" id="A0A179DLI8"/>
<dbReference type="EMBL" id="LWHJ01000011">
    <property type="protein sequence ID" value="OAQ41570.1"/>
    <property type="molecule type" value="Genomic_DNA"/>
</dbReference>
<gene>
    <name evidence="2" type="ORF">A5893_00180</name>
</gene>
<keyword evidence="1" id="KW-0732">Signal</keyword>
<sequence length="236" mass="25812">MDNKTKPLKMKNLFTIISLAILFGTSATFAQDKIYKKSGEVLETKVIEIGTSEIRYKAFANLNGPNYVVNKQDVIKIIYENGKVETFENVAKEIAIETQKRAQNVYAEILGQGLLFSVNYDTRFSNKRTGLGGRVGFGGIGGGGESFITVPVSLNYLLGDGKNLFEIGLGATYASLATNDDFLFGDGGSTVLGTMAFMYRLQPIKSGFSFRGGITPFFSSEVFVPYYVGFSLGYTF</sequence>
<feature type="chain" id="PRO_5008100684" description="Outer membrane protein beta-barrel domain-containing protein" evidence="1">
    <location>
        <begin position="31"/>
        <end position="236"/>
    </location>
</feature>